<accession>A0A221W2Y8</accession>
<dbReference type="EC" id="3.4.11.5" evidence="1"/>
<sequence>MPEIPVAAGPEVRLHVTISEGSGTRTLLVVHGGPDWDHTYLADPLLGLADLRRVVLPDLRGCGRSTRGLADDQYTPDAVVADLTVLLDELGATDVDVLGFSYGGLIAQRLALAAPRRLRSLIIASSSVLPVPADAFAGWAERDERRAAEAAVWSDAAFDGPELTRAAALAGAPANVWRPDALAEYRRRLAAVRFSAEWMRSWRAGTLPSARPEDAARRLAAADLPILLLHGRQDMVFPAALAEEAATIIPAARAVVLAEAGHMAHVDQPQAWSAAIRAFLI</sequence>
<dbReference type="SUPFAM" id="SSF53474">
    <property type="entry name" value="alpha/beta-Hydrolases"/>
    <property type="match status" value="1"/>
</dbReference>
<dbReference type="Proteomes" id="UP000204221">
    <property type="component" value="Chromosome"/>
</dbReference>
<dbReference type="PRINTS" id="PR00412">
    <property type="entry name" value="EPOXHYDRLASE"/>
</dbReference>
<dbReference type="RefSeq" id="WP_093941482.1">
    <property type="nucleotide sequence ID" value="NZ_CP022521.1"/>
</dbReference>
<keyword evidence="1" id="KW-0031">Aminopeptidase</keyword>
<reference evidence="1 2" key="1">
    <citation type="submission" date="2017-07" db="EMBL/GenBank/DDBJ databases">
        <title>Complete genome sequence of Actinoalloteichus hoggarensis DSM 45943, type strain of Actinoalloteichus hoggarensis.</title>
        <authorList>
            <person name="Ruckert C."/>
            <person name="Nouioui I."/>
            <person name="Willmese J."/>
            <person name="van Wezel G."/>
            <person name="Klenk H.-P."/>
            <person name="Kalinowski J."/>
            <person name="Zotchev S.B."/>
        </authorList>
    </citation>
    <scope>NUCLEOTIDE SEQUENCE [LARGE SCALE GENOMIC DNA]</scope>
    <source>
        <strain evidence="1 2">DSM 45943</strain>
    </source>
</reference>
<proteinExistence type="predicted"/>
<protein>
    <submittedName>
        <fullName evidence="1">Proline iminopeptidase</fullName>
        <ecNumber evidence="1">3.4.11.5</ecNumber>
    </submittedName>
</protein>
<dbReference type="InterPro" id="IPR050266">
    <property type="entry name" value="AB_hydrolase_sf"/>
</dbReference>
<dbReference type="OrthoDB" id="3771266at2"/>
<evidence type="ECO:0000313" key="1">
    <source>
        <dbReference type="EMBL" id="ASO20094.1"/>
    </source>
</evidence>
<dbReference type="GO" id="GO:0016020">
    <property type="term" value="C:membrane"/>
    <property type="evidence" value="ECO:0007669"/>
    <property type="project" value="TreeGrafter"/>
</dbReference>
<keyword evidence="1" id="KW-0378">Hydrolase</keyword>
<dbReference type="PANTHER" id="PTHR43798">
    <property type="entry name" value="MONOACYLGLYCEROL LIPASE"/>
    <property type="match status" value="1"/>
</dbReference>
<dbReference type="KEGG" id="ahg:AHOG_12255"/>
<keyword evidence="1" id="KW-0645">Protease</keyword>
<gene>
    <name evidence="1" type="primary">pip2</name>
    <name evidence="1" type="ORF">AHOG_12255</name>
</gene>
<dbReference type="AlphaFoldDB" id="A0A221W2Y8"/>
<dbReference type="EMBL" id="CP022521">
    <property type="protein sequence ID" value="ASO20094.1"/>
    <property type="molecule type" value="Genomic_DNA"/>
</dbReference>
<dbReference type="PRINTS" id="PR00111">
    <property type="entry name" value="ABHYDROLASE"/>
</dbReference>
<dbReference type="Gene3D" id="3.40.50.1820">
    <property type="entry name" value="alpha/beta hydrolase"/>
    <property type="match status" value="1"/>
</dbReference>
<dbReference type="InterPro" id="IPR000073">
    <property type="entry name" value="AB_hydrolase_1"/>
</dbReference>
<dbReference type="InterPro" id="IPR029058">
    <property type="entry name" value="AB_hydrolase_fold"/>
</dbReference>
<name>A0A221W2Y8_9PSEU</name>
<keyword evidence="2" id="KW-1185">Reference proteome</keyword>
<dbReference type="PANTHER" id="PTHR43798:SF33">
    <property type="entry name" value="HYDROLASE, PUTATIVE (AFU_ORTHOLOGUE AFUA_2G14860)-RELATED"/>
    <property type="match status" value="1"/>
</dbReference>
<dbReference type="GO" id="GO:0004177">
    <property type="term" value="F:aminopeptidase activity"/>
    <property type="evidence" value="ECO:0007669"/>
    <property type="project" value="UniProtKB-KW"/>
</dbReference>
<organism evidence="1 2">
    <name type="scientific">Actinoalloteichus hoggarensis</name>
    <dbReference type="NCBI Taxonomy" id="1470176"/>
    <lineage>
        <taxon>Bacteria</taxon>
        <taxon>Bacillati</taxon>
        <taxon>Actinomycetota</taxon>
        <taxon>Actinomycetes</taxon>
        <taxon>Pseudonocardiales</taxon>
        <taxon>Pseudonocardiaceae</taxon>
        <taxon>Actinoalloteichus</taxon>
    </lineage>
</organism>
<dbReference type="Pfam" id="PF00561">
    <property type="entry name" value="Abhydrolase_1"/>
    <property type="match status" value="1"/>
</dbReference>
<dbReference type="InterPro" id="IPR000639">
    <property type="entry name" value="Epox_hydrolase-like"/>
</dbReference>
<evidence type="ECO:0000313" key="2">
    <source>
        <dbReference type="Proteomes" id="UP000204221"/>
    </source>
</evidence>